<keyword evidence="4" id="KW-1185">Reference proteome</keyword>
<feature type="compositionally biased region" description="Polar residues" evidence="1">
    <location>
        <begin position="54"/>
        <end position="80"/>
    </location>
</feature>
<dbReference type="EMBL" id="AJIL01000081">
    <property type="protein sequence ID" value="KNE96501.1"/>
    <property type="molecule type" value="Genomic_DNA"/>
</dbReference>
<evidence type="ECO:0000313" key="3">
    <source>
        <dbReference type="EMBL" id="KNE96501.1"/>
    </source>
</evidence>
<feature type="region of interest" description="Disordered" evidence="1">
    <location>
        <begin position="154"/>
        <end position="173"/>
    </location>
</feature>
<keyword evidence="2" id="KW-0732">Signal</keyword>
<accession>A0A0L0VBE4</accession>
<name>A0A0L0VBE4_9BASI</name>
<feature type="compositionally biased region" description="Basic and acidic residues" evidence="1">
    <location>
        <begin position="158"/>
        <end position="169"/>
    </location>
</feature>
<feature type="compositionally biased region" description="Polar residues" evidence="1">
    <location>
        <begin position="117"/>
        <end position="129"/>
    </location>
</feature>
<evidence type="ECO:0000313" key="4">
    <source>
        <dbReference type="Proteomes" id="UP000054564"/>
    </source>
</evidence>
<feature type="region of interest" description="Disordered" evidence="1">
    <location>
        <begin position="54"/>
        <end position="134"/>
    </location>
</feature>
<dbReference type="OrthoDB" id="2504544at2759"/>
<sequence>MRFALVAGALVLSASVSEARSVPPSPSKNSRTTLVRLQALNVRIGTPLSISKRTTVEGNASTSEDVLPNLNGSPSSTGTPKSRDPPMEAYPTPSDDGSRVHEYSQHDRKRRSILPALSQTLPEATNPLTSAVDDTLPQASPLLENMQFSIKPVNAAKKSSDQRESEPEHPSPVYIIKPVTSAATATLAQTVEASSGVINFEEPTTVLLRAIENYRQSLAKETPAGSAISVRSLPESVTLSGLPIPQLERSVEKVTHGVARISAKLSPLPDNTPAIGPIGSISISDIDVAGLSSQ</sequence>
<protein>
    <submittedName>
        <fullName evidence="3">Uncharacterized protein</fullName>
    </submittedName>
</protein>
<organism evidence="3 4">
    <name type="scientific">Puccinia striiformis f. sp. tritici PST-78</name>
    <dbReference type="NCBI Taxonomy" id="1165861"/>
    <lineage>
        <taxon>Eukaryota</taxon>
        <taxon>Fungi</taxon>
        <taxon>Dikarya</taxon>
        <taxon>Basidiomycota</taxon>
        <taxon>Pucciniomycotina</taxon>
        <taxon>Pucciniomycetes</taxon>
        <taxon>Pucciniales</taxon>
        <taxon>Pucciniaceae</taxon>
        <taxon>Puccinia</taxon>
    </lineage>
</organism>
<comment type="caution">
    <text evidence="3">The sequence shown here is derived from an EMBL/GenBank/DDBJ whole genome shotgun (WGS) entry which is preliminary data.</text>
</comment>
<evidence type="ECO:0000256" key="2">
    <source>
        <dbReference type="SAM" id="SignalP"/>
    </source>
</evidence>
<feature type="compositionally biased region" description="Basic and acidic residues" evidence="1">
    <location>
        <begin position="96"/>
        <end position="106"/>
    </location>
</feature>
<reference evidence="4" key="1">
    <citation type="submission" date="2014-03" db="EMBL/GenBank/DDBJ databases">
        <title>The Genome Sequence of Puccinia striiformis f. sp. tritici PST-78.</title>
        <authorList>
            <consortium name="The Broad Institute Genome Sequencing Platform"/>
            <person name="Cuomo C."/>
            <person name="Hulbert S."/>
            <person name="Chen X."/>
            <person name="Walker B."/>
            <person name="Young S.K."/>
            <person name="Zeng Q."/>
            <person name="Gargeya S."/>
            <person name="Fitzgerald M."/>
            <person name="Haas B."/>
            <person name="Abouelleil A."/>
            <person name="Alvarado L."/>
            <person name="Arachchi H.M."/>
            <person name="Berlin A.M."/>
            <person name="Chapman S.B."/>
            <person name="Goldberg J."/>
            <person name="Griggs A."/>
            <person name="Gujja S."/>
            <person name="Hansen M."/>
            <person name="Howarth C."/>
            <person name="Imamovic A."/>
            <person name="Larimer J."/>
            <person name="McCowan C."/>
            <person name="Montmayeur A."/>
            <person name="Murphy C."/>
            <person name="Neiman D."/>
            <person name="Pearson M."/>
            <person name="Priest M."/>
            <person name="Roberts A."/>
            <person name="Saif S."/>
            <person name="Shea T."/>
            <person name="Sisk P."/>
            <person name="Sykes S."/>
            <person name="Wortman J."/>
            <person name="Nusbaum C."/>
            <person name="Birren B."/>
        </authorList>
    </citation>
    <scope>NUCLEOTIDE SEQUENCE [LARGE SCALE GENOMIC DNA]</scope>
    <source>
        <strain evidence="4">race PST-78</strain>
    </source>
</reference>
<dbReference type="Proteomes" id="UP000054564">
    <property type="component" value="Unassembled WGS sequence"/>
</dbReference>
<proteinExistence type="predicted"/>
<evidence type="ECO:0000256" key="1">
    <source>
        <dbReference type="SAM" id="MobiDB-lite"/>
    </source>
</evidence>
<gene>
    <name evidence="3" type="ORF">PSTG_10208</name>
</gene>
<feature type="chain" id="PRO_5005549873" evidence="2">
    <location>
        <begin position="20"/>
        <end position="294"/>
    </location>
</feature>
<feature type="signal peptide" evidence="2">
    <location>
        <begin position="1"/>
        <end position="19"/>
    </location>
</feature>
<dbReference type="AlphaFoldDB" id="A0A0L0VBE4"/>